<proteinExistence type="predicted"/>
<feature type="domain" description="HD/PDEase" evidence="1">
    <location>
        <begin position="30"/>
        <end position="168"/>
    </location>
</feature>
<evidence type="ECO:0000313" key="2">
    <source>
        <dbReference type="EMBL" id="KAH8995006.1"/>
    </source>
</evidence>
<dbReference type="AlphaFoldDB" id="A0AAD4QFK2"/>
<keyword evidence="3" id="KW-1185">Reference proteome</keyword>
<dbReference type="PANTHER" id="PTHR33594:SF1">
    <property type="entry name" value="HD_PDEASE DOMAIN-CONTAINING PROTEIN"/>
    <property type="match status" value="1"/>
</dbReference>
<name>A0AAD4QFK2_9AGAM</name>
<dbReference type="Gene3D" id="1.10.3210.50">
    <property type="match status" value="1"/>
</dbReference>
<dbReference type="InterPro" id="IPR003607">
    <property type="entry name" value="HD/PDEase_dom"/>
</dbReference>
<dbReference type="EMBL" id="JAKELL010000013">
    <property type="protein sequence ID" value="KAH8995006.1"/>
    <property type="molecule type" value="Genomic_DNA"/>
</dbReference>
<dbReference type="PANTHER" id="PTHR33594">
    <property type="entry name" value="SUPERFAMILY HYDROLASE, PUTATIVE (AFU_ORTHOLOGUE AFUA_1G03035)-RELATED"/>
    <property type="match status" value="1"/>
</dbReference>
<reference evidence="2" key="1">
    <citation type="submission" date="2022-01" db="EMBL/GenBank/DDBJ databases">
        <title>Comparative genomics reveals a dynamic genome evolution in the ectomycorrhizal milk-cap (Lactarius) mushrooms.</title>
        <authorList>
            <consortium name="DOE Joint Genome Institute"/>
            <person name="Lebreton A."/>
            <person name="Tang N."/>
            <person name="Kuo A."/>
            <person name="LaButti K."/>
            <person name="Drula E."/>
            <person name="Barry K."/>
            <person name="Clum A."/>
            <person name="Lipzen A."/>
            <person name="Mousain D."/>
            <person name="Ng V."/>
            <person name="Wang R."/>
            <person name="Wang X."/>
            <person name="Dai Y."/>
            <person name="Henrissat B."/>
            <person name="Grigoriev I.V."/>
            <person name="Guerin-Laguette A."/>
            <person name="Yu F."/>
            <person name="Martin F.M."/>
        </authorList>
    </citation>
    <scope>NUCLEOTIDE SEQUENCE</scope>
    <source>
        <strain evidence="2">QP</strain>
    </source>
</reference>
<organism evidence="2 3">
    <name type="scientific">Lactarius akahatsu</name>
    <dbReference type="NCBI Taxonomy" id="416441"/>
    <lineage>
        <taxon>Eukaryota</taxon>
        <taxon>Fungi</taxon>
        <taxon>Dikarya</taxon>
        <taxon>Basidiomycota</taxon>
        <taxon>Agaricomycotina</taxon>
        <taxon>Agaricomycetes</taxon>
        <taxon>Russulales</taxon>
        <taxon>Russulaceae</taxon>
        <taxon>Lactarius</taxon>
    </lineage>
</organism>
<dbReference type="Pfam" id="PF01966">
    <property type="entry name" value="HD"/>
    <property type="match status" value="1"/>
</dbReference>
<comment type="caution">
    <text evidence="2">The sequence shown here is derived from an EMBL/GenBank/DDBJ whole genome shotgun (WGS) entry which is preliminary data.</text>
</comment>
<dbReference type="InterPro" id="IPR006674">
    <property type="entry name" value="HD_domain"/>
</dbReference>
<dbReference type="SUPFAM" id="SSF109604">
    <property type="entry name" value="HD-domain/PDEase-like"/>
    <property type="match status" value="1"/>
</dbReference>
<evidence type="ECO:0000259" key="1">
    <source>
        <dbReference type="SMART" id="SM00471"/>
    </source>
</evidence>
<sequence length="237" mass="26424">MTLEYPTPAEAAVVRAAEQFMEETMANFSDPSHDPHHVRRVRRTALRLARSVSDTGAAPDLLTVELGALLHDILDKKYVPPASYGHDARAFFEPFFRRVAAAAALDLRADGRADAVVRIVENVSWSNEQRLRARGEWGPWHEACVELHCVQDADRLDAIGAFGVMRCAAYSAVAKRALHAPDGDPDQPESAIQHFHDKLLHIQERMKTAPGKQMAEKRHKLLVDFLAAVEDEYGRDA</sequence>
<accession>A0AAD4QFK2</accession>
<gene>
    <name evidence="2" type="ORF">EDB92DRAFT_1848665</name>
</gene>
<dbReference type="CDD" id="cd00077">
    <property type="entry name" value="HDc"/>
    <property type="match status" value="1"/>
</dbReference>
<protein>
    <recommendedName>
        <fullName evidence="1">HD/PDEase domain-containing protein</fullName>
    </recommendedName>
</protein>
<evidence type="ECO:0000313" key="3">
    <source>
        <dbReference type="Proteomes" id="UP001201163"/>
    </source>
</evidence>
<dbReference type="SMART" id="SM00471">
    <property type="entry name" value="HDc"/>
    <property type="match status" value="1"/>
</dbReference>
<dbReference type="Proteomes" id="UP001201163">
    <property type="component" value="Unassembled WGS sequence"/>
</dbReference>